<feature type="compositionally biased region" description="Basic and acidic residues" evidence="14">
    <location>
        <begin position="549"/>
        <end position="560"/>
    </location>
</feature>
<dbReference type="RefSeq" id="XP_037390149.1">
    <property type="nucleotide sequence ID" value="XM_037534252.1"/>
</dbReference>
<feature type="compositionally biased region" description="Basic and acidic residues" evidence="14">
    <location>
        <begin position="663"/>
        <end position="688"/>
    </location>
</feature>
<dbReference type="EC" id="2.7.11.1" evidence="2"/>
<sequence length="1262" mass="139320">MNGSSEQQDILPPNCMVKDRWKVLKKIGGGGFGEIYEALDLLTRENVALKVESAQQPKQVLKMEVAVLKKLQGKNHVCKFIGCGRNDKFNYVVMQLQGRNLADLRRSQPRGTFTMSTTLRLGKQILEAIEAIHSVGFLHRDIKPSNFAMGRLPSTCRKCYMLDFGLARQYTNTNGEVRPPRTVAGFRGTVRYASVNAHKNKEMGRHDDLWSLFYMLVEFAVGQLPWRKIKDKEQVGQVKERYDHRMLLKHMPSEFHIFLDHVLALDYYTKPDYQLLMSVFENSMKERIITENELYDWEKTGTDTMLTSNSATQQHTRPTAAMVGVLNMTPVPGDLQRENTDDVLQDEHLSDQENAPPAGRPESAPAPPDGDGWEDTDFNRNKLRISLSKGQEEEGNRGVCPVSPQRGGGGAESPSAQVRSLRSRMDMLGSPSRHLYSSQPAQMLSIDGCRGDRGRNEASASVDPEAHSNAFIRSVPLAEEEDFDSKEWVIIDKEAELRDFQLRPGAEPTTSGTTDEEPEELRPLEEGEERRRHRAGDQAVRPKLSPGDRNTRLTEGEASRRSGRGQSTSADSPAQSPCHSLPSGRARRRESEPMGPHRQASVPSEPLLSPTDYRTKAPFSEKEMFHILPKLQAKRADFLTVMLTGSLHQRRAFIATPPDTQDEGPRDDDVTKSDSDSGESEKSTERSQDGAPSTLLADDPQKGPKEPGSVAEVDPDQEDISKTLVLFSPGDMRKSPNSGEVVETCQTAVTTEVPQAEKSIEKAVMDCQPLEDSQPVQEPSVSQFKTADHIVPILVKQKGNLPVPVPVTTASAASPPFTKVERTFIHIAETTHRNVMSSNGPQVQECIPEVSAAVEDLPCKGEPQKGKNSVTTPSEPEGPGGVQSEISSQTPTEEPQILTVLDGTVPVQIGNTEDIIIPPVSLEKQEPIQRDRSNKGSQEPLPEPPKEESQQGTSEDDTGTKNVKHSVSPRPKSRSRIPILVSEEDAGMDQSLSTRERMWKKAKQQDLARLVVERQRQGRWMRLNSRTSSSMSSGDEPRRASETLSTTGSEEDTHQSDDSLNKVKKEVGEQGRDAWRSRIPRPVTPIRRPSAKLLVTVPSPLTLPGTSTMKTAQTASNGPKALQSGPRVIGGPVRSKSMLSHCTQPGGSPRMPLRCIFTTSRRSLSTAQCTFTSARTTSPSPQRPALRTAVMDPRRAPLAVCSTPAPSVRPRTTAASQTQTVSHSRNRTKAPASTKTTTKVKKAQVTLRLQPDNTLRLPLHSD</sequence>
<dbReference type="InterPro" id="IPR050235">
    <property type="entry name" value="CK1_Ser-Thr_kinase"/>
</dbReference>
<evidence type="ECO:0000256" key="8">
    <source>
        <dbReference type="ARBA" id="ARBA00022777"/>
    </source>
</evidence>
<feature type="region of interest" description="Disordered" evidence="14">
    <location>
        <begin position="916"/>
        <end position="997"/>
    </location>
</feature>
<dbReference type="GO" id="GO:0005737">
    <property type="term" value="C:cytoplasm"/>
    <property type="evidence" value="ECO:0007669"/>
    <property type="project" value="UniProtKB-SubCell"/>
</dbReference>
<evidence type="ECO:0000256" key="14">
    <source>
        <dbReference type="SAM" id="MobiDB-lite"/>
    </source>
</evidence>
<keyword evidence="9 13" id="KW-0067">ATP-binding</keyword>
<dbReference type="OMA" id="SHTEWRS"/>
<reference evidence="16" key="2">
    <citation type="submission" date="2025-08" db="UniProtKB">
        <authorList>
            <consortium name="Ensembl"/>
        </authorList>
    </citation>
    <scope>IDENTIFICATION</scope>
</reference>
<keyword evidence="8" id="KW-0418">Kinase</keyword>
<feature type="compositionally biased region" description="Polar residues" evidence="14">
    <location>
        <begin position="564"/>
        <end position="578"/>
    </location>
</feature>
<feature type="compositionally biased region" description="Basic and acidic residues" evidence="14">
    <location>
        <begin position="520"/>
        <end position="530"/>
    </location>
</feature>
<evidence type="ECO:0000256" key="11">
    <source>
        <dbReference type="ARBA" id="ARBA00048679"/>
    </source>
</evidence>
<feature type="region of interest" description="Disordered" evidence="14">
    <location>
        <begin position="350"/>
        <end position="417"/>
    </location>
</feature>
<keyword evidence="17" id="KW-1185">Reference proteome</keyword>
<dbReference type="CTD" id="100332125"/>
<evidence type="ECO:0000256" key="4">
    <source>
        <dbReference type="ARBA" id="ARBA00022527"/>
    </source>
</evidence>
<dbReference type="InterPro" id="IPR011009">
    <property type="entry name" value="Kinase-like_dom_sf"/>
</dbReference>
<feature type="compositionally biased region" description="Basic and acidic residues" evidence="14">
    <location>
        <begin position="923"/>
        <end position="934"/>
    </location>
</feature>
<dbReference type="SUPFAM" id="SSF56112">
    <property type="entry name" value="Protein kinase-like (PK-like)"/>
    <property type="match status" value="1"/>
</dbReference>
<reference evidence="16 17" key="1">
    <citation type="submission" date="2020-10" db="EMBL/GenBank/DDBJ databases">
        <title>Pygocentrus nattereri (red-bellied piranha) genome, fPygNat1, primary haplotype.</title>
        <authorList>
            <person name="Myers G."/>
            <person name="Meyer A."/>
            <person name="Karagic N."/>
            <person name="Pippel M."/>
            <person name="Winkler S."/>
            <person name="Tracey A."/>
            <person name="Wood J."/>
            <person name="Formenti G."/>
            <person name="Howe K."/>
            <person name="Fedrigo O."/>
            <person name="Jarvis E.D."/>
        </authorList>
    </citation>
    <scope>NUCLEOTIDE SEQUENCE [LARGE SCALE GENOMIC DNA]</scope>
</reference>
<evidence type="ECO:0000256" key="1">
    <source>
        <dbReference type="ARBA" id="ARBA00004496"/>
    </source>
</evidence>
<dbReference type="PROSITE" id="PS50011">
    <property type="entry name" value="PROTEIN_KINASE_DOM"/>
    <property type="match status" value="1"/>
</dbReference>
<keyword evidence="3" id="KW-0963">Cytoplasm</keyword>
<feature type="region of interest" description="Disordered" evidence="14">
    <location>
        <begin position="494"/>
        <end position="615"/>
    </location>
</feature>
<comment type="catalytic activity">
    <reaction evidence="11">
        <text>L-seryl-[protein] + ATP = O-phospho-L-seryl-[protein] + ADP + H(+)</text>
        <dbReference type="Rhea" id="RHEA:17989"/>
        <dbReference type="Rhea" id="RHEA-COMP:9863"/>
        <dbReference type="Rhea" id="RHEA-COMP:11604"/>
        <dbReference type="ChEBI" id="CHEBI:15378"/>
        <dbReference type="ChEBI" id="CHEBI:29999"/>
        <dbReference type="ChEBI" id="CHEBI:30616"/>
        <dbReference type="ChEBI" id="CHEBI:83421"/>
        <dbReference type="ChEBI" id="CHEBI:456216"/>
        <dbReference type="EC" id="2.7.11.1"/>
    </reaction>
</comment>
<evidence type="ECO:0000256" key="5">
    <source>
        <dbReference type="ARBA" id="ARBA00022553"/>
    </source>
</evidence>
<dbReference type="Proteomes" id="UP001501920">
    <property type="component" value="Chromosome 25"/>
</dbReference>
<proteinExistence type="inferred from homology"/>
<feature type="binding site" evidence="13">
    <location>
        <position position="50"/>
    </location>
    <ligand>
        <name>ATP</name>
        <dbReference type="ChEBI" id="CHEBI:30616"/>
    </ligand>
</feature>
<dbReference type="InterPro" id="IPR017441">
    <property type="entry name" value="Protein_kinase_ATP_BS"/>
</dbReference>
<keyword evidence="6" id="KW-0808">Transferase</keyword>
<evidence type="ECO:0000256" key="9">
    <source>
        <dbReference type="ARBA" id="ARBA00022840"/>
    </source>
</evidence>
<dbReference type="RefSeq" id="XP_037390150.1">
    <property type="nucleotide sequence ID" value="XM_037534253.1"/>
</dbReference>
<dbReference type="FunFam" id="1.10.510.10:FF:000167">
    <property type="entry name" value="Tau tubulin kinase 1"/>
    <property type="match status" value="1"/>
</dbReference>
<feature type="domain" description="Protein kinase" evidence="15">
    <location>
        <begin position="21"/>
        <end position="284"/>
    </location>
</feature>
<comment type="subcellular location">
    <subcellularLocation>
        <location evidence="1">Cytoplasm</location>
    </subcellularLocation>
</comment>
<accession>A0A3B4EBR6</accession>
<keyword evidence="7 13" id="KW-0547">Nucleotide-binding</keyword>
<evidence type="ECO:0000259" key="15">
    <source>
        <dbReference type="PROSITE" id="PS50011"/>
    </source>
</evidence>
<evidence type="ECO:0000256" key="7">
    <source>
        <dbReference type="ARBA" id="ARBA00022741"/>
    </source>
</evidence>
<feature type="compositionally biased region" description="Polar residues" evidence="14">
    <location>
        <begin position="1213"/>
        <end position="1223"/>
    </location>
</feature>
<keyword evidence="5" id="KW-0597">Phosphoprotein</keyword>
<dbReference type="GeneID" id="108415982"/>
<comment type="similarity">
    <text evidence="12">Belongs to the protein kinase superfamily. CK1 Ser/Thr protein kinase family.</text>
</comment>
<feature type="region of interest" description="Disordered" evidence="14">
    <location>
        <begin position="1202"/>
        <end position="1262"/>
    </location>
</feature>
<evidence type="ECO:0000256" key="10">
    <source>
        <dbReference type="ARBA" id="ARBA00047899"/>
    </source>
</evidence>
<comment type="catalytic activity">
    <reaction evidence="10">
        <text>L-threonyl-[protein] + ATP = O-phospho-L-threonyl-[protein] + ADP + H(+)</text>
        <dbReference type="Rhea" id="RHEA:46608"/>
        <dbReference type="Rhea" id="RHEA-COMP:11060"/>
        <dbReference type="Rhea" id="RHEA-COMP:11605"/>
        <dbReference type="ChEBI" id="CHEBI:15378"/>
        <dbReference type="ChEBI" id="CHEBI:30013"/>
        <dbReference type="ChEBI" id="CHEBI:30616"/>
        <dbReference type="ChEBI" id="CHEBI:61977"/>
        <dbReference type="ChEBI" id="CHEBI:456216"/>
        <dbReference type="EC" id="2.7.11.1"/>
    </reaction>
</comment>
<dbReference type="Ensembl" id="ENSPNAT00000023747.2">
    <property type="protein sequence ID" value="ENSPNAP00000033143.2"/>
    <property type="gene ID" value="ENSPNAG00000021517.2"/>
</dbReference>
<dbReference type="InterPro" id="IPR000719">
    <property type="entry name" value="Prot_kinase_dom"/>
</dbReference>
<dbReference type="GeneTree" id="ENSGT00940000165311"/>
<dbReference type="PANTHER" id="PTHR11909">
    <property type="entry name" value="CASEIN KINASE-RELATED"/>
    <property type="match status" value="1"/>
</dbReference>
<dbReference type="GO" id="GO:0005524">
    <property type="term" value="F:ATP binding"/>
    <property type="evidence" value="ECO:0007669"/>
    <property type="project" value="UniProtKB-UniRule"/>
</dbReference>
<dbReference type="PROSITE" id="PS00107">
    <property type="entry name" value="PROTEIN_KINASE_ATP"/>
    <property type="match status" value="1"/>
</dbReference>
<evidence type="ECO:0000256" key="12">
    <source>
        <dbReference type="ARBA" id="ARBA00061588"/>
    </source>
</evidence>
<dbReference type="AlphaFoldDB" id="A0A3B4EBR6"/>
<feature type="region of interest" description="Disordered" evidence="14">
    <location>
        <begin position="446"/>
        <end position="468"/>
    </location>
</feature>
<dbReference type="Pfam" id="PF00069">
    <property type="entry name" value="Pkinase"/>
    <property type="match status" value="1"/>
</dbReference>
<dbReference type="FunFam" id="3.30.200.20:FF:000358">
    <property type="entry name" value="Tau tubulin kinase 2b"/>
    <property type="match status" value="1"/>
</dbReference>
<organism evidence="16 17">
    <name type="scientific">Pygocentrus nattereri</name>
    <name type="common">Red-bellied piranha</name>
    <dbReference type="NCBI Taxonomy" id="42514"/>
    <lineage>
        <taxon>Eukaryota</taxon>
        <taxon>Metazoa</taxon>
        <taxon>Chordata</taxon>
        <taxon>Craniata</taxon>
        <taxon>Vertebrata</taxon>
        <taxon>Euteleostomi</taxon>
        <taxon>Actinopterygii</taxon>
        <taxon>Neopterygii</taxon>
        <taxon>Teleostei</taxon>
        <taxon>Ostariophysi</taxon>
        <taxon>Characiformes</taxon>
        <taxon>Characoidei</taxon>
        <taxon>Pygocentrus</taxon>
    </lineage>
</organism>
<dbReference type="GO" id="GO:0015630">
    <property type="term" value="C:microtubule cytoskeleton"/>
    <property type="evidence" value="ECO:0007669"/>
    <property type="project" value="UniProtKB-ARBA"/>
</dbReference>
<feature type="compositionally biased region" description="Polar residues" evidence="14">
    <location>
        <begin position="884"/>
        <end position="893"/>
    </location>
</feature>
<evidence type="ECO:0000256" key="6">
    <source>
        <dbReference type="ARBA" id="ARBA00022679"/>
    </source>
</evidence>
<feature type="compositionally biased region" description="Basic and acidic residues" evidence="14">
    <location>
        <begin position="1051"/>
        <end position="1061"/>
    </location>
</feature>
<dbReference type="GO" id="GO:0004674">
    <property type="term" value="F:protein serine/threonine kinase activity"/>
    <property type="evidence" value="ECO:0007669"/>
    <property type="project" value="UniProtKB-KW"/>
</dbReference>
<feature type="region of interest" description="Disordered" evidence="14">
    <location>
        <begin position="654"/>
        <end position="720"/>
    </location>
</feature>
<name>A0A3B4EBR6_PYGNA</name>
<dbReference type="SMART" id="SM00220">
    <property type="entry name" value="S_TKc"/>
    <property type="match status" value="1"/>
</dbReference>
<feature type="region of interest" description="Disordered" evidence="14">
    <location>
        <begin position="1020"/>
        <end position="1061"/>
    </location>
</feature>
<evidence type="ECO:0000256" key="13">
    <source>
        <dbReference type="PROSITE-ProRule" id="PRU10141"/>
    </source>
</evidence>
<evidence type="ECO:0000313" key="16">
    <source>
        <dbReference type="Ensembl" id="ENSPNAP00000033143.2"/>
    </source>
</evidence>
<evidence type="ECO:0000256" key="2">
    <source>
        <dbReference type="ARBA" id="ARBA00012513"/>
    </source>
</evidence>
<feature type="region of interest" description="Disordered" evidence="14">
    <location>
        <begin position="858"/>
        <end position="894"/>
    </location>
</feature>
<keyword evidence="4" id="KW-0723">Serine/threonine-protein kinase</keyword>
<dbReference type="STRING" id="42514.ENSPNAP00000033143"/>
<dbReference type="Gene3D" id="1.10.510.10">
    <property type="entry name" value="Transferase(Phosphotransferase) domain 1"/>
    <property type="match status" value="1"/>
</dbReference>
<evidence type="ECO:0000313" key="17">
    <source>
        <dbReference type="Proteomes" id="UP001501920"/>
    </source>
</evidence>
<protein>
    <recommendedName>
        <fullName evidence="2">non-specific serine/threonine protein kinase</fullName>
        <ecNumber evidence="2">2.7.11.1</ecNumber>
    </recommendedName>
</protein>
<reference evidence="16" key="3">
    <citation type="submission" date="2025-09" db="UniProtKB">
        <authorList>
            <consortium name="Ensembl"/>
        </authorList>
    </citation>
    <scope>IDENTIFICATION</scope>
</reference>
<evidence type="ECO:0000256" key="3">
    <source>
        <dbReference type="ARBA" id="ARBA00022490"/>
    </source>
</evidence>